<feature type="domain" description="Ketopantoate reductase N-terminal" evidence="5">
    <location>
        <begin position="8"/>
        <end position="144"/>
    </location>
</feature>
<dbReference type="RefSeq" id="WP_167475358.1">
    <property type="nucleotide sequence ID" value="NZ_CP046172.1"/>
</dbReference>
<dbReference type="InterPro" id="IPR051402">
    <property type="entry name" value="KPR-Related"/>
</dbReference>
<dbReference type="NCBIfam" id="TIGR00745">
    <property type="entry name" value="apbA_panE"/>
    <property type="match status" value="1"/>
</dbReference>
<dbReference type="InterPro" id="IPR003710">
    <property type="entry name" value="ApbA"/>
</dbReference>
<dbReference type="Gene3D" id="1.10.1040.10">
    <property type="entry name" value="N-(1-d-carboxylethyl)-l-norvaline Dehydrogenase, domain 2"/>
    <property type="match status" value="1"/>
</dbReference>
<evidence type="ECO:0000313" key="7">
    <source>
        <dbReference type="EMBL" id="QIS12716.1"/>
    </source>
</evidence>
<keyword evidence="8" id="KW-1185">Reference proteome</keyword>
<keyword evidence="3 4" id="KW-0560">Oxidoreductase</keyword>
<keyword evidence="4" id="KW-0566">Pantothenate biosynthesis</keyword>
<dbReference type="PANTHER" id="PTHR21708:SF26">
    <property type="entry name" value="2-DEHYDROPANTOATE 2-REDUCTASE"/>
    <property type="match status" value="1"/>
</dbReference>
<dbReference type="KEGG" id="nah:F5544_24305"/>
<dbReference type="Pfam" id="PF02558">
    <property type="entry name" value="ApbA"/>
    <property type="match status" value="1"/>
</dbReference>
<dbReference type="EMBL" id="CP046172">
    <property type="protein sequence ID" value="QIS12716.1"/>
    <property type="molecule type" value="Genomic_DNA"/>
</dbReference>
<keyword evidence="2 4" id="KW-0521">NADP</keyword>
<evidence type="ECO:0000256" key="1">
    <source>
        <dbReference type="ARBA" id="ARBA00007870"/>
    </source>
</evidence>
<dbReference type="SUPFAM" id="SSF51735">
    <property type="entry name" value="NAD(P)-binding Rossmann-fold domains"/>
    <property type="match status" value="1"/>
</dbReference>
<dbReference type="InterPro" id="IPR013328">
    <property type="entry name" value="6PGD_dom2"/>
</dbReference>
<dbReference type="GO" id="GO:0005737">
    <property type="term" value="C:cytoplasm"/>
    <property type="evidence" value="ECO:0007669"/>
    <property type="project" value="TreeGrafter"/>
</dbReference>
<evidence type="ECO:0000256" key="4">
    <source>
        <dbReference type="RuleBase" id="RU362068"/>
    </source>
</evidence>
<accession>A0A6G9YI53</accession>
<sequence>MWSGKATVAVLGPGGVGGLLAALLSRAGHRVICLGGPRTVDALGESGIRVRSNQFGNFTARVEAATVLSESVDLCLVTVKHTALDAALDRVPPERLRDGRILPLLNGIEHIDLLRARYGVGQVVPAIIRVESTRTTPGTIEHNSPFVEIDMAAAVPEDLAPLAAQLIAAGVNTRVMPDEHAVLWDKLALLAPLALLTTRYRIPFGGIRSERLPELRTLVEEIATVSRAHGATVEAADVLARYEIFPANTKSSMQRDAEAGRPTELDAIGGAIVRAADRRGLPVPLTRQLVEELAQRPNHAGA</sequence>
<dbReference type="GO" id="GO:0008677">
    <property type="term" value="F:2-dehydropantoate 2-reductase activity"/>
    <property type="evidence" value="ECO:0007669"/>
    <property type="project" value="UniProtKB-EC"/>
</dbReference>
<evidence type="ECO:0000313" key="8">
    <source>
        <dbReference type="Proteomes" id="UP000503540"/>
    </source>
</evidence>
<dbReference type="Pfam" id="PF08546">
    <property type="entry name" value="ApbA_C"/>
    <property type="match status" value="1"/>
</dbReference>
<feature type="domain" description="Ketopantoate reductase C-terminal" evidence="6">
    <location>
        <begin position="182"/>
        <end position="294"/>
    </location>
</feature>
<evidence type="ECO:0000259" key="6">
    <source>
        <dbReference type="Pfam" id="PF08546"/>
    </source>
</evidence>
<dbReference type="InterPro" id="IPR036291">
    <property type="entry name" value="NAD(P)-bd_dom_sf"/>
</dbReference>
<comment type="similarity">
    <text evidence="1 4">Belongs to the ketopantoate reductase family.</text>
</comment>
<dbReference type="InterPro" id="IPR013332">
    <property type="entry name" value="KPR_N"/>
</dbReference>
<dbReference type="AlphaFoldDB" id="A0A6G9YI53"/>
<proteinExistence type="inferred from homology"/>
<evidence type="ECO:0000256" key="3">
    <source>
        <dbReference type="ARBA" id="ARBA00023002"/>
    </source>
</evidence>
<dbReference type="SUPFAM" id="SSF48179">
    <property type="entry name" value="6-phosphogluconate dehydrogenase C-terminal domain-like"/>
    <property type="match status" value="1"/>
</dbReference>
<comment type="function">
    <text evidence="4">Catalyzes the NADPH-dependent reduction of ketopantoate into pantoic acid.</text>
</comment>
<dbReference type="EC" id="1.1.1.169" evidence="4"/>
<dbReference type="Gene3D" id="3.40.50.720">
    <property type="entry name" value="NAD(P)-binding Rossmann-like Domain"/>
    <property type="match status" value="1"/>
</dbReference>
<dbReference type="UniPathway" id="UPA00028">
    <property type="reaction ID" value="UER00004"/>
</dbReference>
<evidence type="ECO:0000259" key="5">
    <source>
        <dbReference type="Pfam" id="PF02558"/>
    </source>
</evidence>
<evidence type="ECO:0000256" key="2">
    <source>
        <dbReference type="ARBA" id="ARBA00022857"/>
    </source>
</evidence>
<comment type="pathway">
    <text evidence="4">Cofactor biosynthesis; (R)-pantothenate biosynthesis; (R)-pantoate from 3-methyl-2-oxobutanoate: step 2/2.</text>
</comment>
<comment type="catalytic activity">
    <reaction evidence="4">
        <text>(R)-pantoate + NADP(+) = 2-dehydropantoate + NADPH + H(+)</text>
        <dbReference type="Rhea" id="RHEA:16233"/>
        <dbReference type="ChEBI" id="CHEBI:11561"/>
        <dbReference type="ChEBI" id="CHEBI:15378"/>
        <dbReference type="ChEBI" id="CHEBI:15980"/>
        <dbReference type="ChEBI" id="CHEBI:57783"/>
        <dbReference type="ChEBI" id="CHEBI:58349"/>
        <dbReference type="EC" id="1.1.1.169"/>
    </reaction>
</comment>
<protein>
    <recommendedName>
        <fullName evidence="4">2-dehydropantoate 2-reductase</fullName>
        <ecNumber evidence="4">1.1.1.169</ecNumber>
    </recommendedName>
    <alternativeName>
        <fullName evidence="4">Ketopantoate reductase</fullName>
    </alternativeName>
</protein>
<dbReference type="InterPro" id="IPR013752">
    <property type="entry name" value="KPA_reductase"/>
</dbReference>
<dbReference type="GO" id="GO:0015940">
    <property type="term" value="P:pantothenate biosynthetic process"/>
    <property type="evidence" value="ECO:0007669"/>
    <property type="project" value="UniProtKB-UniPathway"/>
</dbReference>
<name>A0A6G9YI53_9NOCA</name>
<dbReference type="Proteomes" id="UP000503540">
    <property type="component" value="Chromosome"/>
</dbReference>
<reference evidence="7 8" key="1">
    <citation type="journal article" date="2019" name="ACS Chem. Biol.">
        <title>Identification and Mobilization of a Cryptic Antibiotic Biosynthesis Gene Locus from a Human-Pathogenic Nocardia Isolate.</title>
        <authorList>
            <person name="Herisse M."/>
            <person name="Ishida K."/>
            <person name="Porter J.L."/>
            <person name="Howden B."/>
            <person name="Hertweck C."/>
            <person name="Stinear T.P."/>
            <person name="Pidot S.J."/>
        </authorList>
    </citation>
    <scope>NUCLEOTIDE SEQUENCE [LARGE SCALE GENOMIC DNA]</scope>
    <source>
        <strain evidence="7 8">AUSMDU00012717</strain>
    </source>
</reference>
<organism evidence="7 8">
    <name type="scientific">Nocardia arthritidis</name>
    <dbReference type="NCBI Taxonomy" id="228602"/>
    <lineage>
        <taxon>Bacteria</taxon>
        <taxon>Bacillati</taxon>
        <taxon>Actinomycetota</taxon>
        <taxon>Actinomycetes</taxon>
        <taxon>Mycobacteriales</taxon>
        <taxon>Nocardiaceae</taxon>
        <taxon>Nocardia</taxon>
    </lineage>
</organism>
<dbReference type="InterPro" id="IPR008927">
    <property type="entry name" value="6-PGluconate_DH-like_C_sf"/>
</dbReference>
<gene>
    <name evidence="7" type="ORF">F5544_24305</name>
</gene>
<dbReference type="PANTHER" id="PTHR21708">
    <property type="entry name" value="PROBABLE 2-DEHYDROPANTOATE 2-REDUCTASE"/>
    <property type="match status" value="1"/>
</dbReference>